<reference evidence="1" key="1">
    <citation type="submission" date="2014-11" db="EMBL/GenBank/DDBJ databases">
        <authorList>
            <person name="Amaro Gonzalez C."/>
        </authorList>
    </citation>
    <scope>NUCLEOTIDE SEQUENCE</scope>
</reference>
<dbReference type="EMBL" id="GBXM01056792">
    <property type="protein sequence ID" value="JAH51785.1"/>
    <property type="molecule type" value="Transcribed_RNA"/>
</dbReference>
<accession>A0A0E9TFW6</accession>
<organism evidence="1">
    <name type="scientific">Anguilla anguilla</name>
    <name type="common">European freshwater eel</name>
    <name type="synonym">Muraena anguilla</name>
    <dbReference type="NCBI Taxonomy" id="7936"/>
    <lineage>
        <taxon>Eukaryota</taxon>
        <taxon>Metazoa</taxon>
        <taxon>Chordata</taxon>
        <taxon>Craniata</taxon>
        <taxon>Vertebrata</taxon>
        <taxon>Euteleostomi</taxon>
        <taxon>Actinopterygii</taxon>
        <taxon>Neopterygii</taxon>
        <taxon>Teleostei</taxon>
        <taxon>Anguilliformes</taxon>
        <taxon>Anguillidae</taxon>
        <taxon>Anguilla</taxon>
    </lineage>
</organism>
<evidence type="ECO:0000313" key="1">
    <source>
        <dbReference type="EMBL" id="JAH51785.1"/>
    </source>
</evidence>
<proteinExistence type="predicted"/>
<sequence>MYYSTPCQVFLRFSFL</sequence>
<dbReference type="AlphaFoldDB" id="A0A0E9TFW6"/>
<name>A0A0E9TFW6_ANGAN</name>
<protein>
    <submittedName>
        <fullName evidence="1">Uncharacterized protein</fullName>
    </submittedName>
</protein>
<reference evidence="1" key="2">
    <citation type="journal article" date="2015" name="Fish Shellfish Immunol.">
        <title>Early steps in the European eel (Anguilla anguilla)-Vibrio vulnificus interaction in the gills: Role of the RtxA13 toxin.</title>
        <authorList>
            <person name="Callol A."/>
            <person name="Pajuelo D."/>
            <person name="Ebbesson L."/>
            <person name="Teles M."/>
            <person name="MacKenzie S."/>
            <person name="Amaro C."/>
        </authorList>
    </citation>
    <scope>NUCLEOTIDE SEQUENCE</scope>
</reference>